<keyword evidence="4" id="KW-0479">Metal-binding</keyword>
<dbReference type="GO" id="GO:0008483">
    <property type="term" value="F:transaminase activity"/>
    <property type="evidence" value="ECO:0007669"/>
    <property type="project" value="UniProtKB-KW"/>
</dbReference>
<dbReference type="Gene3D" id="1.10.260.50">
    <property type="match status" value="1"/>
</dbReference>
<keyword evidence="11" id="KW-0808">Transferase</keyword>
<dbReference type="InterPro" id="IPR000192">
    <property type="entry name" value="Aminotrans_V_dom"/>
</dbReference>
<dbReference type="Proteomes" id="UP001205861">
    <property type="component" value="Unassembled WGS sequence"/>
</dbReference>
<evidence type="ECO:0000256" key="5">
    <source>
        <dbReference type="ARBA" id="ARBA00022898"/>
    </source>
</evidence>
<dbReference type="CDD" id="cd00158">
    <property type="entry name" value="RHOD"/>
    <property type="match status" value="1"/>
</dbReference>
<evidence type="ECO:0000256" key="6">
    <source>
        <dbReference type="ARBA" id="ARBA00023004"/>
    </source>
</evidence>
<dbReference type="InterPro" id="IPR036873">
    <property type="entry name" value="Rhodanese-like_dom_sf"/>
</dbReference>
<comment type="catalytic activity">
    <reaction evidence="8">
        <text>(sulfur carrier)-H + L-cysteine = (sulfur carrier)-SH + L-alanine</text>
        <dbReference type="Rhea" id="RHEA:43892"/>
        <dbReference type="Rhea" id="RHEA-COMP:14737"/>
        <dbReference type="Rhea" id="RHEA-COMP:14739"/>
        <dbReference type="ChEBI" id="CHEBI:29917"/>
        <dbReference type="ChEBI" id="CHEBI:35235"/>
        <dbReference type="ChEBI" id="CHEBI:57972"/>
        <dbReference type="ChEBI" id="CHEBI:64428"/>
        <dbReference type="EC" id="2.8.1.7"/>
    </reaction>
</comment>
<evidence type="ECO:0000256" key="1">
    <source>
        <dbReference type="ARBA" id="ARBA00001933"/>
    </source>
</evidence>
<evidence type="ECO:0000256" key="3">
    <source>
        <dbReference type="ARBA" id="ARBA00012239"/>
    </source>
</evidence>
<dbReference type="PROSITE" id="PS00595">
    <property type="entry name" value="AA_TRANSFER_CLASS_5"/>
    <property type="match status" value="1"/>
</dbReference>
<dbReference type="EMBL" id="JANUGV010000009">
    <property type="protein sequence ID" value="MCS0610835.1"/>
    <property type="molecule type" value="Genomic_DNA"/>
</dbReference>
<organism evidence="11 12">
    <name type="scientific">Massilia solisilvae</name>
    <dbReference type="NCBI Taxonomy" id="1811225"/>
    <lineage>
        <taxon>Bacteria</taxon>
        <taxon>Pseudomonadati</taxon>
        <taxon>Pseudomonadota</taxon>
        <taxon>Betaproteobacteria</taxon>
        <taxon>Burkholderiales</taxon>
        <taxon>Oxalobacteraceae</taxon>
        <taxon>Telluria group</taxon>
        <taxon>Massilia</taxon>
    </lineage>
</organism>
<dbReference type="InterPro" id="IPR001763">
    <property type="entry name" value="Rhodanese-like_dom"/>
</dbReference>
<keyword evidence="12" id="KW-1185">Reference proteome</keyword>
<proteinExistence type="inferred from homology"/>
<comment type="caution">
    <text evidence="11">The sequence shown here is derived from an EMBL/GenBank/DDBJ whole genome shotgun (WGS) entry which is preliminary data.</text>
</comment>
<evidence type="ECO:0000256" key="8">
    <source>
        <dbReference type="ARBA" id="ARBA00050776"/>
    </source>
</evidence>
<dbReference type="InterPro" id="IPR015422">
    <property type="entry name" value="PyrdxlP-dep_Trfase_small"/>
</dbReference>
<keyword evidence="6" id="KW-0408">Iron</keyword>
<comment type="similarity">
    <text evidence="2">Belongs to the class-V pyridoxal-phosphate-dependent aminotransferase family. NifS/IscS subfamily.</text>
</comment>
<dbReference type="Pfam" id="PF00266">
    <property type="entry name" value="Aminotran_5"/>
    <property type="match status" value="1"/>
</dbReference>
<dbReference type="SMART" id="SM00450">
    <property type="entry name" value="RHOD"/>
    <property type="match status" value="1"/>
</dbReference>
<accession>A0ABT2BQU9</accession>
<comment type="cofactor">
    <cofactor evidence="1 9">
        <name>pyridoxal 5'-phosphate</name>
        <dbReference type="ChEBI" id="CHEBI:597326"/>
    </cofactor>
</comment>
<evidence type="ECO:0000259" key="10">
    <source>
        <dbReference type="PROSITE" id="PS50206"/>
    </source>
</evidence>
<sequence length="720" mass="75215">MNNEIYLDANATCATLPVAVEAAVDVMAERFGNPSSSHATGIRAKRVLDEARACARRVIGAGGGRLMFTSGATEGIQTAVVSALAQVRERQLAGQPCGTLLVYGATDHKAVPESLAHWNRLLGTKLELACLPVDGKGRHRLDVLRALAPEAALVCTMAANNETGVVSDLAGIEAVMREEGREALWMVDCVQALGKLPLALADTRIDYAPFSGHKLSAPKGIGMLYVREGAPFTPLIAGGGQEGAQRSGTENMAGIAAFGAVLKALEQGGVFRSHGELAAYRERIVLALREAFPGIVFNAPFDLALPTTINFSVPGLASREVLDLFDATGVRVSAGSACSASKAQPSYVLQAMQLPAWRATSAVRLSFGPQVDAAFIDAACQRIVRCGAALRADPLALSGQARGAGVLQMSCEGRAGWLVFEQREELCVAIDPPAALAARIAALARSHGYAVRAVLTTEDDAQARAGCDALCSALAESGVLFEAGWPRQGASVRLGDASVVPAIRIGDQWLARVAQGEDAFYLLGAANGPDLPASDVRFAFIGGAQAPGCAEGVPLARMRGATERLASLVNADTALCRSVESDTPPWSTPAALAHGGGVLGSLLAVQPLLCRPALAGVANVLQVEQQSLERFLATHPDAVLVDVREPAEHAAGPATLHGRAALNVPMSRLAEQAGRWLRDESRPLVFVCRSGNRSARAALQLQRIGYAQAWHLSGGMALAT</sequence>
<dbReference type="Pfam" id="PF00581">
    <property type="entry name" value="Rhodanese"/>
    <property type="match status" value="1"/>
</dbReference>
<reference evidence="11 12" key="1">
    <citation type="submission" date="2022-08" db="EMBL/GenBank/DDBJ databases">
        <title>Reclassification of Massilia species as members of the genera Telluria, Duganella, Pseudoduganella, Mokoshia gen. nov. and Zemynaea gen. nov. using orthogonal and non-orthogonal genome-based approaches.</title>
        <authorList>
            <person name="Bowman J.P."/>
        </authorList>
    </citation>
    <scope>NUCLEOTIDE SEQUENCE [LARGE SCALE GENOMIC DNA]</scope>
    <source>
        <strain evidence="11 12">JCM 31607</strain>
    </source>
</reference>
<evidence type="ECO:0000313" key="11">
    <source>
        <dbReference type="EMBL" id="MCS0610835.1"/>
    </source>
</evidence>
<dbReference type="PANTHER" id="PTHR11601">
    <property type="entry name" value="CYSTEINE DESULFURYLASE FAMILY MEMBER"/>
    <property type="match status" value="1"/>
</dbReference>
<dbReference type="InterPro" id="IPR015421">
    <property type="entry name" value="PyrdxlP-dep_Trfase_major"/>
</dbReference>
<dbReference type="Gene3D" id="3.90.1150.10">
    <property type="entry name" value="Aspartate Aminotransferase, domain 1"/>
    <property type="match status" value="1"/>
</dbReference>
<gene>
    <name evidence="11" type="ORF">NX773_21930</name>
</gene>
<dbReference type="SUPFAM" id="SSF53383">
    <property type="entry name" value="PLP-dependent transferases"/>
    <property type="match status" value="1"/>
</dbReference>
<dbReference type="SUPFAM" id="SSF52821">
    <property type="entry name" value="Rhodanese/Cell cycle control phosphatase"/>
    <property type="match status" value="1"/>
</dbReference>
<keyword evidence="5" id="KW-0663">Pyridoxal phosphate</keyword>
<dbReference type="PROSITE" id="PS50206">
    <property type="entry name" value="RHODANESE_3"/>
    <property type="match status" value="1"/>
</dbReference>
<evidence type="ECO:0000313" key="12">
    <source>
        <dbReference type="Proteomes" id="UP001205861"/>
    </source>
</evidence>
<dbReference type="RefSeq" id="WP_258858372.1">
    <property type="nucleotide sequence ID" value="NZ_JANUGV010000009.1"/>
</dbReference>
<dbReference type="EC" id="2.8.1.7" evidence="3"/>
<evidence type="ECO:0000256" key="2">
    <source>
        <dbReference type="ARBA" id="ARBA00006490"/>
    </source>
</evidence>
<dbReference type="Gene3D" id="3.40.250.10">
    <property type="entry name" value="Rhodanese-like domain"/>
    <property type="match status" value="1"/>
</dbReference>
<dbReference type="InterPro" id="IPR015424">
    <property type="entry name" value="PyrdxlP-dep_Trfase"/>
</dbReference>
<dbReference type="PANTHER" id="PTHR11601:SF34">
    <property type="entry name" value="CYSTEINE DESULFURASE"/>
    <property type="match status" value="1"/>
</dbReference>
<name>A0ABT2BQU9_9BURK</name>
<protein>
    <recommendedName>
        <fullName evidence="3">cysteine desulfurase</fullName>
        <ecNumber evidence="3">2.8.1.7</ecNumber>
    </recommendedName>
</protein>
<evidence type="ECO:0000256" key="7">
    <source>
        <dbReference type="ARBA" id="ARBA00023014"/>
    </source>
</evidence>
<feature type="domain" description="Rhodanese" evidence="10">
    <location>
        <begin position="634"/>
        <end position="720"/>
    </location>
</feature>
<evidence type="ECO:0000256" key="4">
    <source>
        <dbReference type="ARBA" id="ARBA00022723"/>
    </source>
</evidence>
<dbReference type="InterPro" id="IPR020578">
    <property type="entry name" value="Aminotrans_V_PyrdxlP_BS"/>
</dbReference>
<evidence type="ECO:0000256" key="9">
    <source>
        <dbReference type="RuleBase" id="RU004504"/>
    </source>
</evidence>
<keyword evidence="11" id="KW-0032">Aminotransferase</keyword>
<keyword evidence="7" id="KW-0411">Iron-sulfur</keyword>
<dbReference type="Gene3D" id="3.40.640.10">
    <property type="entry name" value="Type I PLP-dependent aspartate aminotransferase-like (Major domain)"/>
    <property type="match status" value="1"/>
</dbReference>